<feature type="region of interest" description="Disordered" evidence="6">
    <location>
        <begin position="34"/>
        <end position="54"/>
    </location>
</feature>
<evidence type="ECO:0000256" key="3">
    <source>
        <dbReference type="ARBA" id="ARBA00023235"/>
    </source>
</evidence>
<feature type="modified residue" description="N6-(pyridoxal phosphate)lysine" evidence="4">
    <location>
        <position position="115"/>
    </location>
</feature>
<dbReference type="Pfam" id="PF00842">
    <property type="entry name" value="Ala_racemase_C"/>
    <property type="match status" value="1"/>
</dbReference>
<dbReference type="InterPro" id="IPR011079">
    <property type="entry name" value="Ala_racemase_C"/>
</dbReference>
<dbReference type="AlphaFoldDB" id="A0A8J4V2C7"/>
<feature type="binding site" evidence="5">
    <location>
        <position position="227"/>
    </location>
    <ligand>
        <name>substrate</name>
    </ligand>
</feature>
<name>A0A8J4V2C7_9MYCE</name>
<dbReference type="GO" id="GO:0030632">
    <property type="term" value="P:D-alanine biosynthetic process"/>
    <property type="evidence" value="ECO:0007669"/>
    <property type="project" value="TreeGrafter"/>
</dbReference>
<keyword evidence="2 4" id="KW-0663">Pyridoxal phosphate</keyword>
<dbReference type="HAMAP" id="MF_01201">
    <property type="entry name" value="Ala_racemase"/>
    <property type="match status" value="1"/>
</dbReference>
<dbReference type="EMBL" id="AJWJ01000071">
    <property type="protein sequence ID" value="KAF2076153.1"/>
    <property type="molecule type" value="Genomic_DNA"/>
</dbReference>
<dbReference type="CDD" id="cd00430">
    <property type="entry name" value="PLPDE_III_AR"/>
    <property type="match status" value="1"/>
</dbReference>
<feature type="compositionally biased region" description="Low complexity" evidence="6">
    <location>
        <begin position="40"/>
        <end position="54"/>
    </location>
</feature>
<evidence type="ECO:0000256" key="1">
    <source>
        <dbReference type="ARBA" id="ARBA00001933"/>
    </source>
</evidence>
<dbReference type="PROSITE" id="PS00395">
    <property type="entry name" value="ALANINE_RACEMASE"/>
    <property type="match status" value="1"/>
</dbReference>
<dbReference type="SUPFAM" id="SSF51419">
    <property type="entry name" value="PLP-binding barrel"/>
    <property type="match status" value="1"/>
</dbReference>
<dbReference type="InterPro" id="IPR001608">
    <property type="entry name" value="Ala_racemase_N"/>
</dbReference>
<dbReference type="Pfam" id="PF01168">
    <property type="entry name" value="Ala_racemase_N"/>
    <property type="match status" value="1"/>
</dbReference>
<feature type="domain" description="Alanine racemase C-terminal" evidence="7">
    <location>
        <begin position="336"/>
        <end position="461"/>
    </location>
</feature>
<proteinExistence type="inferred from homology"/>
<evidence type="ECO:0000256" key="5">
    <source>
        <dbReference type="PIRSR" id="PIRSR600821-52"/>
    </source>
</evidence>
<dbReference type="InterPro" id="IPR029066">
    <property type="entry name" value="PLP-binding_barrel"/>
</dbReference>
<dbReference type="SMART" id="SM01005">
    <property type="entry name" value="Ala_racemase_C"/>
    <property type="match status" value="1"/>
</dbReference>
<dbReference type="InterPro" id="IPR000821">
    <property type="entry name" value="Ala_racemase"/>
</dbReference>
<dbReference type="Gene3D" id="3.20.20.10">
    <property type="entry name" value="Alanine racemase"/>
    <property type="match status" value="1"/>
</dbReference>
<dbReference type="Gene3D" id="2.40.37.10">
    <property type="entry name" value="Lyase, Ornithine Decarboxylase, Chain A, domain 1"/>
    <property type="match status" value="1"/>
</dbReference>
<dbReference type="InterPro" id="IPR009006">
    <property type="entry name" value="Ala_racemase/Decarboxylase_C"/>
</dbReference>
<evidence type="ECO:0000256" key="4">
    <source>
        <dbReference type="PIRSR" id="PIRSR600821-50"/>
    </source>
</evidence>
<protein>
    <recommendedName>
        <fullName evidence="7">Alanine racemase C-terminal domain-containing protein</fullName>
    </recommendedName>
</protein>
<dbReference type="PRINTS" id="PR00992">
    <property type="entry name" value="ALARACEMASE"/>
</dbReference>
<keyword evidence="3" id="KW-0413">Isomerase</keyword>
<dbReference type="PANTHER" id="PTHR30511:SF0">
    <property type="entry name" value="ALANINE RACEMASE, CATABOLIC-RELATED"/>
    <property type="match status" value="1"/>
</dbReference>
<evidence type="ECO:0000313" key="9">
    <source>
        <dbReference type="Proteomes" id="UP000695562"/>
    </source>
</evidence>
<evidence type="ECO:0000313" key="8">
    <source>
        <dbReference type="EMBL" id="KAF2076153.1"/>
    </source>
</evidence>
<dbReference type="PANTHER" id="PTHR30511">
    <property type="entry name" value="ALANINE RACEMASE"/>
    <property type="match status" value="1"/>
</dbReference>
<dbReference type="SUPFAM" id="SSF50621">
    <property type="entry name" value="Alanine racemase C-terminal domain-like"/>
    <property type="match status" value="1"/>
</dbReference>
<reference evidence="8" key="1">
    <citation type="submission" date="2020-01" db="EMBL/GenBank/DDBJ databases">
        <title>Development of genomics and gene disruption for Polysphondylium violaceum indicates a role for the polyketide synthase stlB in stalk morphogenesis.</title>
        <authorList>
            <person name="Narita B."/>
            <person name="Kawabe Y."/>
            <person name="Kin K."/>
            <person name="Saito T."/>
            <person name="Gibbs R."/>
            <person name="Kuspa A."/>
            <person name="Muzny D."/>
            <person name="Queller D."/>
            <person name="Richards S."/>
            <person name="Strassman J."/>
            <person name="Sucgang R."/>
            <person name="Worley K."/>
            <person name="Schaap P."/>
        </authorList>
    </citation>
    <scope>NUCLEOTIDE SEQUENCE</scope>
    <source>
        <strain evidence="8">QSvi11</strain>
    </source>
</reference>
<organism evidence="8 9">
    <name type="scientific">Polysphondylium violaceum</name>
    <dbReference type="NCBI Taxonomy" id="133409"/>
    <lineage>
        <taxon>Eukaryota</taxon>
        <taxon>Amoebozoa</taxon>
        <taxon>Evosea</taxon>
        <taxon>Eumycetozoa</taxon>
        <taxon>Dictyostelia</taxon>
        <taxon>Dictyosteliales</taxon>
        <taxon>Dictyosteliaceae</taxon>
        <taxon>Polysphondylium</taxon>
    </lineage>
</organism>
<evidence type="ECO:0000259" key="7">
    <source>
        <dbReference type="SMART" id="SM01005"/>
    </source>
</evidence>
<dbReference type="Proteomes" id="UP000695562">
    <property type="component" value="Unassembled WGS sequence"/>
</dbReference>
<dbReference type="GO" id="GO:0005829">
    <property type="term" value="C:cytosol"/>
    <property type="evidence" value="ECO:0007669"/>
    <property type="project" value="TreeGrafter"/>
</dbReference>
<comment type="caution">
    <text evidence="8">The sequence shown here is derived from an EMBL/GenBank/DDBJ whole genome shotgun (WGS) entry which is preliminary data.</text>
</comment>
<comment type="cofactor">
    <cofactor evidence="1 4">
        <name>pyridoxal 5'-phosphate</name>
        <dbReference type="ChEBI" id="CHEBI:597326"/>
    </cofactor>
</comment>
<evidence type="ECO:0000256" key="6">
    <source>
        <dbReference type="SAM" id="MobiDB-lite"/>
    </source>
</evidence>
<dbReference type="OrthoDB" id="186866at2759"/>
<sequence>MTIVQNQIKPNVGNKMLKSSSADIILTTSFVKNSSGGTGITSPSNSKSTSPISSPILKHSTSGNNISAGNNTTFLNNNNIFRKTIAWIDREAISSNVRNQLSRMNGTTKLFAVVKANGYGHGAIEVAKAAKRGGATGFCVAIIEEALELRNHDSFKDDPLLVMGLSHPNEAPIMAKKKISITVTNLEWLQDALLFMSQQQKNSQNGASTQPLLPLNVHVAVDTGMGRIGLTSVEDLAKIQSFFNQHSAYFKFEGIFTHFATADSTDSTLYAIQFEKFHRMLSSLAKKPTYVHISNSASALYHNPPIWCNMIRFGIAMYGLNPGGKSIPSPFPLKQALSLVTELVHVKRVKEGDTIGYGATYKAKEGDWIGTLPIGYADGWRRDLQGQTVLIQGERCEIIGRVCMDQCMIRMPREYPVGTQVVLVGKSEKDEITLQELSDKLNTIHYELACCFTNRVPRLYFN</sequence>
<feature type="binding site" evidence="5">
    <location>
        <position position="404"/>
    </location>
    <ligand>
        <name>substrate</name>
    </ligand>
</feature>
<gene>
    <name evidence="8" type="ORF">CYY_002560</name>
</gene>
<dbReference type="FunFam" id="2.40.37.10:FF:000006">
    <property type="entry name" value="Alanine racemase"/>
    <property type="match status" value="1"/>
</dbReference>
<dbReference type="NCBIfam" id="TIGR00492">
    <property type="entry name" value="alr"/>
    <property type="match status" value="1"/>
</dbReference>
<dbReference type="FunFam" id="3.20.20.10:FF:000002">
    <property type="entry name" value="Alanine racemase"/>
    <property type="match status" value="1"/>
</dbReference>
<dbReference type="GO" id="GO:0008784">
    <property type="term" value="F:alanine racemase activity"/>
    <property type="evidence" value="ECO:0007669"/>
    <property type="project" value="InterPro"/>
</dbReference>
<keyword evidence="9" id="KW-1185">Reference proteome</keyword>
<accession>A0A8J4V2C7</accession>
<dbReference type="InterPro" id="IPR020622">
    <property type="entry name" value="Ala_racemase_pyridoxalP-BS"/>
</dbReference>
<evidence type="ECO:0000256" key="2">
    <source>
        <dbReference type="ARBA" id="ARBA00022898"/>
    </source>
</evidence>
<dbReference type="GO" id="GO:0030170">
    <property type="term" value="F:pyridoxal phosphate binding"/>
    <property type="evidence" value="ECO:0007669"/>
    <property type="project" value="TreeGrafter"/>
</dbReference>